<gene>
    <name evidence="2" type="ORF">S01H1_44050</name>
</gene>
<keyword evidence="1" id="KW-0812">Transmembrane</keyword>
<name>X0UVI3_9ZZZZ</name>
<dbReference type="EMBL" id="BARS01028082">
    <property type="protein sequence ID" value="GAG04313.1"/>
    <property type="molecule type" value="Genomic_DNA"/>
</dbReference>
<evidence type="ECO:0000256" key="1">
    <source>
        <dbReference type="SAM" id="Phobius"/>
    </source>
</evidence>
<accession>X0UVI3</accession>
<comment type="caution">
    <text evidence="2">The sequence shown here is derived from an EMBL/GenBank/DDBJ whole genome shotgun (WGS) entry which is preliminary data.</text>
</comment>
<proteinExistence type="predicted"/>
<protein>
    <submittedName>
        <fullName evidence="2">Uncharacterized protein</fullName>
    </submittedName>
</protein>
<sequence>MTTLKGSVADITCITTDIGDCAITSAKLGGSAAITSKIQDCAVTSAKMALGAGKWVTGTWSTAAGSACFIVTFTAACAVIQAIVMFSAAQSAGSLFDLEDSGAATILSSRECSVAVTHVGPQQNAQSGETVLILGAAA</sequence>
<organism evidence="2">
    <name type="scientific">marine sediment metagenome</name>
    <dbReference type="NCBI Taxonomy" id="412755"/>
    <lineage>
        <taxon>unclassified sequences</taxon>
        <taxon>metagenomes</taxon>
        <taxon>ecological metagenomes</taxon>
    </lineage>
</organism>
<reference evidence="2" key="1">
    <citation type="journal article" date="2014" name="Front. Microbiol.">
        <title>High frequency of phylogenetically diverse reductive dehalogenase-homologous genes in deep subseafloor sedimentary metagenomes.</title>
        <authorList>
            <person name="Kawai M."/>
            <person name="Futagami T."/>
            <person name="Toyoda A."/>
            <person name="Takaki Y."/>
            <person name="Nishi S."/>
            <person name="Hori S."/>
            <person name="Arai W."/>
            <person name="Tsubouchi T."/>
            <person name="Morono Y."/>
            <person name="Uchiyama I."/>
            <person name="Ito T."/>
            <person name="Fujiyama A."/>
            <person name="Inagaki F."/>
            <person name="Takami H."/>
        </authorList>
    </citation>
    <scope>NUCLEOTIDE SEQUENCE</scope>
    <source>
        <strain evidence="2">Expedition CK06-06</strain>
    </source>
</reference>
<keyword evidence="1" id="KW-0472">Membrane</keyword>
<keyword evidence="1" id="KW-1133">Transmembrane helix</keyword>
<feature type="non-terminal residue" evidence="2">
    <location>
        <position position="138"/>
    </location>
</feature>
<feature type="transmembrane region" description="Helical" evidence="1">
    <location>
        <begin position="63"/>
        <end position="86"/>
    </location>
</feature>
<dbReference type="AlphaFoldDB" id="X0UVI3"/>
<evidence type="ECO:0000313" key="2">
    <source>
        <dbReference type="EMBL" id="GAG04313.1"/>
    </source>
</evidence>